<name>A0A2I0A726_9ASPA</name>
<organism evidence="1 2">
    <name type="scientific">Apostasia shenzhenica</name>
    <dbReference type="NCBI Taxonomy" id="1088818"/>
    <lineage>
        <taxon>Eukaryota</taxon>
        <taxon>Viridiplantae</taxon>
        <taxon>Streptophyta</taxon>
        <taxon>Embryophyta</taxon>
        <taxon>Tracheophyta</taxon>
        <taxon>Spermatophyta</taxon>
        <taxon>Magnoliopsida</taxon>
        <taxon>Liliopsida</taxon>
        <taxon>Asparagales</taxon>
        <taxon>Orchidaceae</taxon>
        <taxon>Apostasioideae</taxon>
        <taxon>Apostasia</taxon>
    </lineage>
</organism>
<dbReference type="Proteomes" id="UP000236161">
    <property type="component" value="Unassembled WGS sequence"/>
</dbReference>
<dbReference type="OrthoDB" id="685486at2759"/>
<dbReference type="AlphaFoldDB" id="A0A2I0A726"/>
<accession>A0A2I0A726</accession>
<dbReference type="EMBL" id="KZ452013">
    <property type="protein sequence ID" value="PKA51346.1"/>
    <property type="molecule type" value="Genomic_DNA"/>
</dbReference>
<reference evidence="1 2" key="1">
    <citation type="journal article" date="2017" name="Nature">
        <title>The Apostasia genome and the evolution of orchids.</title>
        <authorList>
            <person name="Zhang G.Q."/>
            <person name="Liu K.W."/>
            <person name="Li Z."/>
            <person name="Lohaus R."/>
            <person name="Hsiao Y.Y."/>
            <person name="Niu S.C."/>
            <person name="Wang J.Y."/>
            <person name="Lin Y.C."/>
            <person name="Xu Q."/>
            <person name="Chen L.J."/>
            <person name="Yoshida K."/>
            <person name="Fujiwara S."/>
            <person name="Wang Z.W."/>
            <person name="Zhang Y.Q."/>
            <person name="Mitsuda N."/>
            <person name="Wang M."/>
            <person name="Liu G.H."/>
            <person name="Pecoraro L."/>
            <person name="Huang H.X."/>
            <person name="Xiao X.J."/>
            <person name="Lin M."/>
            <person name="Wu X.Y."/>
            <person name="Wu W.L."/>
            <person name="Chen Y.Y."/>
            <person name="Chang S.B."/>
            <person name="Sakamoto S."/>
            <person name="Ohme-Takagi M."/>
            <person name="Yagi M."/>
            <person name="Zeng S.J."/>
            <person name="Shen C.Y."/>
            <person name="Yeh C.M."/>
            <person name="Luo Y.B."/>
            <person name="Tsai W.C."/>
            <person name="Van de Peer Y."/>
            <person name="Liu Z.J."/>
        </authorList>
    </citation>
    <scope>NUCLEOTIDE SEQUENCE [LARGE SCALE GENOMIC DNA]</scope>
    <source>
        <strain evidence="2">cv. Shenzhen</strain>
        <tissue evidence="1">Stem</tissue>
    </source>
</reference>
<keyword evidence="2" id="KW-1185">Reference proteome</keyword>
<sequence length="88" mass="10090">MEGSPWSFDQHIPLLKKLSGDERPSEVNLHCSPFWIHLIDLPMGLMMKQMATKLGQQLSEALEVDEDQKTAKWGKDLKTAKWGKDLRV</sequence>
<gene>
    <name evidence="1" type="ORF">AXF42_Ash002711</name>
</gene>
<protein>
    <submittedName>
        <fullName evidence="1">Uncharacterized protein</fullName>
    </submittedName>
</protein>
<proteinExistence type="predicted"/>
<evidence type="ECO:0000313" key="1">
    <source>
        <dbReference type="EMBL" id="PKA51346.1"/>
    </source>
</evidence>
<evidence type="ECO:0000313" key="2">
    <source>
        <dbReference type="Proteomes" id="UP000236161"/>
    </source>
</evidence>